<dbReference type="EMBL" id="JAUIZM010000002">
    <property type="protein sequence ID" value="KAK1396856.1"/>
    <property type="molecule type" value="Genomic_DNA"/>
</dbReference>
<feature type="transmembrane region" description="Helical" evidence="8">
    <location>
        <begin position="269"/>
        <end position="291"/>
    </location>
</feature>
<evidence type="ECO:0000256" key="4">
    <source>
        <dbReference type="ARBA" id="ARBA00022970"/>
    </source>
</evidence>
<accession>A0AAD8N5T4</accession>
<keyword evidence="5 8" id="KW-1133">Transmembrane helix</keyword>
<sequence>MEEEYGLDHAIGIVGTDDEAQTYCCHADEDDDDNIINHAWPQTYRRSMDMFTGMTPPSISFLTGSPALSSPYKRSQLSLPDEFTPTQPLMSTTSLDKEEVPTTLTLRLSTSSFKSSYSELPQQQKCSFSQSVLNAINVLCGIGILSTPYAIKEAGWWSLSLLVIFGIITCYTGILLQRCLESSPRLRSYPDIGQAAFGIAGRICIAAILYMELYSSCVEYLIMMCDNLSALYPNAHLDFAGMHLDSYYVCSIISTLVILPTVWLRDLSLLSYISVGGVLTLALVVICLLWVGVVDGIGFHPGGTPLAFSNLPVTVGLFGFCYGSHSVFPNLYSSMNEPNRFPSVLIISFITAGLLYMGVGICGYLMFGEAIKSQFTLNMPVNFVASKVAAWTVVIAPVTKYALTITPIVFSIEELLPSVHQESRSVSILVRTMLVISTLVITLAVPYFGSMMALIGSFLVMLVAVIFPCICYLRINQGRLTKYQIVVNMFIVLVGVICAIAGTYSAVTDIMEKKA</sequence>
<keyword evidence="2" id="KW-0813">Transport</keyword>
<comment type="similarity">
    <text evidence="7">Belongs to the amino acid/polyamine transporter 2 family. Amino acid/auxin permease (AAAP) (TC 2.A.18.5) subfamily.</text>
</comment>
<evidence type="ECO:0000256" key="1">
    <source>
        <dbReference type="ARBA" id="ARBA00004141"/>
    </source>
</evidence>
<reference evidence="10" key="1">
    <citation type="submission" date="2023-02" db="EMBL/GenBank/DDBJ databases">
        <title>Genome of toxic invasive species Heracleum sosnowskyi carries increased number of genes despite the absence of recent whole-genome duplications.</title>
        <authorList>
            <person name="Schelkunov M."/>
            <person name="Shtratnikova V."/>
            <person name="Makarenko M."/>
            <person name="Klepikova A."/>
            <person name="Omelchenko D."/>
            <person name="Novikova G."/>
            <person name="Obukhova E."/>
            <person name="Bogdanov V."/>
            <person name="Penin A."/>
            <person name="Logacheva M."/>
        </authorList>
    </citation>
    <scope>NUCLEOTIDE SEQUENCE</scope>
    <source>
        <strain evidence="10">Hsosn_3</strain>
        <tissue evidence="10">Leaf</tissue>
    </source>
</reference>
<organism evidence="10 11">
    <name type="scientific">Heracleum sosnowskyi</name>
    <dbReference type="NCBI Taxonomy" id="360622"/>
    <lineage>
        <taxon>Eukaryota</taxon>
        <taxon>Viridiplantae</taxon>
        <taxon>Streptophyta</taxon>
        <taxon>Embryophyta</taxon>
        <taxon>Tracheophyta</taxon>
        <taxon>Spermatophyta</taxon>
        <taxon>Magnoliopsida</taxon>
        <taxon>eudicotyledons</taxon>
        <taxon>Gunneridae</taxon>
        <taxon>Pentapetalae</taxon>
        <taxon>asterids</taxon>
        <taxon>campanulids</taxon>
        <taxon>Apiales</taxon>
        <taxon>Apiaceae</taxon>
        <taxon>Apioideae</taxon>
        <taxon>apioid superclade</taxon>
        <taxon>Tordylieae</taxon>
        <taxon>Tordyliinae</taxon>
        <taxon>Heracleum</taxon>
    </lineage>
</organism>
<feature type="transmembrane region" description="Helical" evidence="8">
    <location>
        <begin position="132"/>
        <end position="151"/>
    </location>
</feature>
<keyword evidence="3 8" id="KW-0812">Transmembrane</keyword>
<dbReference type="Proteomes" id="UP001237642">
    <property type="component" value="Unassembled WGS sequence"/>
</dbReference>
<reference evidence="10" key="2">
    <citation type="submission" date="2023-05" db="EMBL/GenBank/DDBJ databases">
        <authorList>
            <person name="Schelkunov M.I."/>
        </authorList>
    </citation>
    <scope>NUCLEOTIDE SEQUENCE</scope>
    <source>
        <strain evidence="10">Hsosn_3</strain>
        <tissue evidence="10">Leaf</tissue>
    </source>
</reference>
<protein>
    <submittedName>
        <fullName evidence="10">Vacuolar amino acid transporter 1</fullName>
    </submittedName>
</protein>
<dbReference type="Pfam" id="PF01490">
    <property type="entry name" value="Aa_trans"/>
    <property type="match status" value="1"/>
</dbReference>
<dbReference type="GO" id="GO:0015179">
    <property type="term" value="F:L-amino acid transmembrane transporter activity"/>
    <property type="evidence" value="ECO:0007669"/>
    <property type="project" value="TreeGrafter"/>
</dbReference>
<feature type="transmembrane region" description="Helical" evidence="8">
    <location>
        <begin position="485"/>
        <end position="507"/>
    </location>
</feature>
<keyword evidence="6 8" id="KW-0472">Membrane</keyword>
<gene>
    <name evidence="10" type="ORF">POM88_006719</name>
</gene>
<dbReference type="GO" id="GO:0005774">
    <property type="term" value="C:vacuolar membrane"/>
    <property type="evidence" value="ECO:0007669"/>
    <property type="project" value="TreeGrafter"/>
</dbReference>
<keyword evidence="4" id="KW-0029">Amino-acid transport</keyword>
<dbReference type="PANTHER" id="PTHR22950">
    <property type="entry name" value="AMINO ACID TRANSPORTER"/>
    <property type="match status" value="1"/>
</dbReference>
<comment type="subcellular location">
    <subcellularLocation>
        <location evidence="1">Membrane</location>
        <topology evidence="1">Multi-pass membrane protein</topology>
    </subcellularLocation>
</comment>
<evidence type="ECO:0000256" key="6">
    <source>
        <dbReference type="ARBA" id="ARBA00023136"/>
    </source>
</evidence>
<keyword evidence="11" id="KW-1185">Reference proteome</keyword>
<feature type="transmembrane region" description="Helical" evidence="8">
    <location>
        <begin position="246"/>
        <end position="264"/>
    </location>
</feature>
<evidence type="ECO:0000256" key="8">
    <source>
        <dbReference type="SAM" id="Phobius"/>
    </source>
</evidence>
<feature type="transmembrane region" description="Helical" evidence="8">
    <location>
        <begin position="344"/>
        <end position="368"/>
    </location>
</feature>
<dbReference type="FunFam" id="1.20.1740.10:FF:000047">
    <property type="entry name" value="Amino acid transporter AVT1A"/>
    <property type="match status" value="1"/>
</dbReference>
<feature type="transmembrane region" description="Helical" evidence="8">
    <location>
        <begin position="428"/>
        <end position="448"/>
    </location>
</feature>
<feature type="transmembrane region" description="Helical" evidence="8">
    <location>
        <begin position="157"/>
        <end position="180"/>
    </location>
</feature>
<dbReference type="AlphaFoldDB" id="A0AAD8N5T4"/>
<evidence type="ECO:0000313" key="11">
    <source>
        <dbReference type="Proteomes" id="UP001237642"/>
    </source>
</evidence>
<proteinExistence type="inferred from homology"/>
<dbReference type="PANTHER" id="PTHR22950:SF692">
    <property type="entry name" value="TRANSMEMBRANE AMINO ACID TRANSPORTER FAMILY PROTEIN"/>
    <property type="match status" value="1"/>
</dbReference>
<evidence type="ECO:0000256" key="2">
    <source>
        <dbReference type="ARBA" id="ARBA00022448"/>
    </source>
</evidence>
<evidence type="ECO:0000256" key="5">
    <source>
        <dbReference type="ARBA" id="ARBA00022989"/>
    </source>
</evidence>
<dbReference type="InterPro" id="IPR013057">
    <property type="entry name" value="AA_transpt_TM"/>
</dbReference>
<evidence type="ECO:0000256" key="7">
    <source>
        <dbReference type="ARBA" id="ARBA00049662"/>
    </source>
</evidence>
<comment type="caution">
    <text evidence="10">The sequence shown here is derived from an EMBL/GenBank/DDBJ whole genome shotgun (WGS) entry which is preliminary data.</text>
</comment>
<feature type="transmembrane region" description="Helical" evidence="8">
    <location>
        <begin position="454"/>
        <end position="473"/>
    </location>
</feature>
<evidence type="ECO:0000259" key="9">
    <source>
        <dbReference type="Pfam" id="PF01490"/>
    </source>
</evidence>
<feature type="transmembrane region" description="Helical" evidence="8">
    <location>
        <begin position="388"/>
        <end position="416"/>
    </location>
</feature>
<evidence type="ECO:0000256" key="3">
    <source>
        <dbReference type="ARBA" id="ARBA00022692"/>
    </source>
</evidence>
<evidence type="ECO:0000313" key="10">
    <source>
        <dbReference type="EMBL" id="KAK1396856.1"/>
    </source>
</evidence>
<name>A0AAD8N5T4_9APIA</name>
<feature type="transmembrane region" description="Helical" evidence="8">
    <location>
        <begin position="192"/>
        <end position="211"/>
    </location>
</feature>
<feature type="domain" description="Amino acid transporter transmembrane" evidence="9">
    <location>
        <begin position="125"/>
        <end position="507"/>
    </location>
</feature>
<feature type="transmembrane region" description="Helical" evidence="8">
    <location>
        <begin position="311"/>
        <end position="332"/>
    </location>
</feature>